<sequence>MSINVPQTEFSNVKNKSQLCPQHIIQIFYSGQLDQELNEKPFIKQYVQEMFKIDEINDVEQNLLAKFSNFHQFLQVIWVFLTDEKTQKLLQLSESQSKQIIDLLIENIQKPENKNDTNQILLVTDVLSYFLKDLEDYIVEQIIGIFQDQQDKNQTGFVKNQIPSKNLLAMQIYDGIYPKLSKNNELMFHQYATYILLNQSQKTLEGKLCYTFMKRFKNKGLNQDWLKKYQIDQIDLEQQLGLNNDEDESIEEMMKRLFSDFKTKKFQNKILISRLSKRFIKQSDRQEILRILYAEMEKDQNNLHKQKLLTEFLHHILENYNFQQLYNNKNQYQLKLIEYIHKQQQLCDQHLQENEQVQTKFVQKSVELANKIKEQCLEILSKIYHQNGDICLQFLDEQHAKKIQEQKKHEPNQVIKPVDPQQKYDIDSKFFNLTENYKGGENFREENIQKALNCFLIKNNSSLFTGLVECIRYQNDKIEDQDFFFDMIGDCVYKYYLVQNELVQKRVRDLLKYIENQKEELKLQKKHFKNTYNTLRAEGQIIQKNQDKNEKKVLNVDNQCSDIVYEILNLKFSINELSQNLINAYENEEFQQKIWPALFKALKLGKNNIVTLEKVMLQFILEIVKNYGIYSFTQYQLKILDFISEQTYHQQQKYRDMALEAFVEYYKQVGEVIYLFTQKVKPQILKRFHEITENYNLQKIQLKKQNNQILPYIEEKKYQRYFENENKNYFDFQETDKNQVEIANQLIKDALLLFIVKNNTDLLHFIKKQLLQLNNNQKVEKGLNMLFNQSIEFLNNHNQLIKKRAIQIFHYLQENYSSKNLQIYSKNNLNALITQIFKMMRISYHSEIYAEDFFELQKELIQNRIITLQELQCYLEHINYNQKLQFSYLDILINLIISTCVQNDEKIQSTESFKNQLKQSIKYVKNQILTINELKDDKEAQKSKAFNRYKNGSIKTQFINVLAFILVVLSEDYDIKDYIEKDLTKFDISNLNNKVQFYKLKHKDLTAV</sequence>
<evidence type="ECO:0000313" key="2">
    <source>
        <dbReference type="EMBL" id="KRX04900.1"/>
    </source>
</evidence>
<keyword evidence="3" id="KW-1185">Reference proteome</keyword>
<organism evidence="2 3">
    <name type="scientific">Pseudocohnilembus persalinus</name>
    <name type="common">Ciliate</name>
    <dbReference type="NCBI Taxonomy" id="266149"/>
    <lineage>
        <taxon>Eukaryota</taxon>
        <taxon>Sar</taxon>
        <taxon>Alveolata</taxon>
        <taxon>Ciliophora</taxon>
        <taxon>Intramacronucleata</taxon>
        <taxon>Oligohymenophorea</taxon>
        <taxon>Scuticociliatia</taxon>
        <taxon>Philasterida</taxon>
        <taxon>Pseudocohnilembidae</taxon>
        <taxon>Pseudocohnilembus</taxon>
    </lineage>
</organism>
<dbReference type="InParanoid" id="A0A0V0QRP3"/>
<keyword evidence="1" id="KW-0175">Coiled coil</keyword>
<dbReference type="Proteomes" id="UP000054937">
    <property type="component" value="Unassembled WGS sequence"/>
</dbReference>
<evidence type="ECO:0000313" key="3">
    <source>
        <dbReference type="Proteomes" id="UP000054937"/>
    </source>
</evidence>
<reference evidence="2 3" key="1">
    <citation type="journal article" date="2015" name="Sci. Rep.">
        <title>Genome of the facultative scuticociliatosis pathogen Pseudocohnilembus persalinus provides insight into its virulence through horizontal gene transfer.</title>
        <authorList>
            <person name="Xiong J."/>
            <person name="Wang G."/>
            <person name="Cheng J."/>
            <person name="Tian M."/>
            <person name="Pan X."/>
            <person name="Warren A."/>
            <person name="Jiang C."/>
            <person name="Yuan D."/>
            <person name="Miao W."/>
        </authorList>
    </citation>
    <scope>NUCLEOTIDE SEQUENCE [LARGE SCALE GENOMIC DNA]</scope>
    <source>
        <strain evidence="2">36N120E</strain>
    </source>
</reference>
<dbReference type="InterPro" id="IPR011989">
    <property type="entry name" value="ARM-like"/>
</dbReference>
<name>A0A0V0QRP3_PSEPJ</name>
<evidence type="ECO:0000256" key="1">
    <source>
        <dbReference type="SAM" id="Coils"/>
    </source>
</evidence>
<feature type="coiled-coil region" evidence="1">
    <location>
        <begin position="500"/>
        <end position="538"/>
    </location>
</feature>
<protein>
    <submittedName>
        <fullName evidence="2">Uncharacterized protein</fullName>
    </submittedName>
</protein>
<dbReference type="AlphaFoldDB" id="A0A0V0QRP3"/>
<proteinExistence type="predicted"/>
<accession>A0A0V0QRP3</accession>
<dbReference type="Gene3D" id="1.25.10.10">
    <property type="entry name" value="Leucine-rich Repeat Variant"/>
    <property type="match status" value="1"/>
</dbReference>
<gene>
    <name evidence="2" type="ORF">PPERSA_06534</name>
</gene>
<comment type="caution">
    <text evidence="2">The sequence shown here is derived from an EMBL/GenBank/DDBJ whole genome shotgun (WGS) entry which is preliminary data.</text>
</comment>
<dbReference type="EMBL" id="LDAU01000110">
    <property type="protein sequence ID" value="KRX04900.1"/>
    <property type="molecule type" value="Genomic_DNA"/>
</dbReference>